<comment type="caution">
    <text evidence="8">The sequence shown here is derived from an EMBL/GenBank/DDBJ whole genome shotgun (WGS) entry which is preliminary data.</text>
</comment>
<evidence type="ECO:0000256" key="2">
    <source>
        <dbReference type="ARBA" id="ARBA00022771"/>
    </source>
</evidence>
<dbReference type="InterPro" id="IPR013083">
    <property type="entry name" value="Znf_RING/FYVE/PHD"/>
</dbReference>
<dbReference type="PROSITE" id="PS50089">
    <property type="entry name" value="ZF_RING_2"/>
    <property type="match status" value="1"/>
</dbReference>
<feature type="domain" description="RING-type" evidence="7">
    <location>
        <begin position="364"/>
        <end position="401"/>
    </location>
</feature>
<keyword evidence="3" id="KW-0862">Zinc</keyword>
<dbReference type="AlphaFoldDB" id="A0A8T2TH60"/>
<evidence type="ECO:0000256" key="4">
    <source>
        <dbReference type="PROSITE-ProRule" id="PRU00175"/>
    </source>
</evidence>
<dbReference type="OrthoDB" id="1711136at2759"/>
<accession>A0A8T2TH60</accession>
<dbReference type="PANTHER" id="PTHR42647">
    <property type="entry name" value="SBP (S-RIBONUCLEASE BINDING PROTEIN) FAMILY PROTEIN"/>
    <property type="match status" value="1"/>
</dbReference>
<dbReference type="InterPro" id="IPR001841">
    <property type="entry name" value="Znf_RING"/>
</dbReference>
<dbReference type="Proteomes" id="UP000825935">
    <property type="component" value="Chromosome 13"/>
</dbReference>
<evidence type="ECO:0000256" key="1">
    <source>
        <dbReference type="ARBA" id="ARBA00022723"/>
    </source>
</evidence>
<keyword evidence="9" id="KW-1185">Reference proteome</keyword>
<dbReference type="PANTHER" id="PTHR42647:SF72">
    <property type="entry name" value="EF-HAND CALCIUM-BINDING DOMAIN-CONTAINING PROTEIN 4A"/>
    <property type="match status" value="1"/>
</dbReference>
<proteinExistence type="predicted"/>
<dbReference type="EMBL" id="CM035418">
    <property type="protein sequence ID" value="KAH7421106.1"/>
    <property type="molecule type" value="Genomic_DNA"/>
</dbReference>
<dbReference type="GO" id="GO:0008270">
    <property type="term" value="F:zinc ion binding"/>
    <property type="evidence" value="ECO:0007669"/>
    <property type="project" value="UniProtKB-KW"/>
</dbReference>
<name>A0A8T2TH60_CERRI</name>
<evidence type="ECO:0000256" key="5">
    <source>
        <dbReference type="SAM" id="Coils"/>
    </source>
</evidence>
<evidence type="ECO:0000313" key="8">
    <source>
        <dbReference type="EMBL" id="KAH7421106.1"/>
    </source>
</evidence>
<evidence type="ECO:0000313" key="9">
    <source>
        <dbReference type="Proteomes" id="UP000825935"/>
    </source>
</evidence>
<dbReference type="Gene3D" id="3.30.40.10">
    <property type="entry name" value="Zinc/RING finger domain, C3HC4 (zinc finger)"/>
    <property type="match status" value="1"/>
</dbReference>
<gene>
    <name evidence="8" type="ORF">KP509_13G040700</name>
</gene>
<sequence>MSCSVHGLRIDSMIACRSVFDADFPGTDSSAAFLISSRPHSNATLMDDSQQQHQVLIGAANTHRIVSQGSPELLPLQGLVLPNFTPVYQHPSATAMDRANLLHAVNPAGGTKRRRKESEDRACPPSHAQQGQVHSHQLGVDLNKALAPSFPAHAGAMVSTGLCLAFEDERSSVTSSRPSSISRCAQTSVSGEELAMQFSAQQEDLNQLLKVQAEQLRQAVEEKMQLHAKSLIASVEGEVSRKIREKETEMERVNRRNRDLEERVRQLSMEREVWQSKAKSNEAMVVVLRNNLQQAMVQAQHQSREPSRIEGCGDSEADDAASVYIDDNPPAQQSRALLMKTMMKNSHMNGNSELGVLPPVVHACRQCGVNESSVLLLPCLHLCLCVRCTQINLTSRCPVCNGLVSNSAEVLLS</sequence>
<protein>
    <recommendedName>
        <fullName evidence="7">RING-type domain-containing protein</fullName>
    </recommendedName>
</protein>
<evidence type="ECO:0000256" key="6">
    <source>
        <dbReference type="SAM" id="MobiDB-lite"/>
    </source>
</evidence>
<keyword evidence="5" id="KW-0175">Coiled coil</keyword>
<feature type="region of interest" description="Disordered" evidence="6">
    <location>
        <begin position="106"/>
        <end position="134"/>
    </location>
</feature>
<dbReference type="Pfam" id="PF13920">
    <property type="entry name" value="zf-C3HC4_3"/>
    <property type="match status" value="1"/>
</dbReference>
<keyword evidence="2 4" id="KW-0863">Zinc-finger</keyword>
<dbReference type="GO" id="GO:0004842">
    <property type="term" value="F:ubiquitin-protein transferase activity"/>
    <property type="evidence" value="ECO:0007669"/>
    <property type="project" value="TreeGrafter"/>
</dbReference>
<evidence type="ECO:0000259" key="7">
    <source>
        <dbReference type="PROSITE" id="PS50089"/>
    </source>
</evidence>
<reference evidence="8" key="1">
    <citation type="submission" date="2021-08" db="EMBL/GenBank/DDBJ databases">
        <title>WGS assembly of Ceratopteris richardii.</title>
        <authorList>
            <person name="Marchant D.B."/>
            <person name="Chen G."/>
            <person name="Jenkins J."/>
            <person name="Shu S."/>
            <person name="Leebens-Mack J."/>
            <person name="Grimwood J."/>
            <person name="Schmutz J."/>
            <person name="Soltis P."/>
            <person name="Soltis D."/>
            <person name="Chen Z.-H."/>
        </authorList>
    </citation>
    <scope>NUCLEOTIDE SEQUENCE</scope>
    <source>
        <strain evidence="8">Whitten #5841</strain>
        <tissue evidence="8">Leaf</tissue>
    </source>
</reference>
<evidence type="ECO:0000256" key="3">
    <source>
        <dbReference type="ARBA" id="ARBA00022833"/>
    </source>
</evidence>
<feature type="coiled-coil region" evidence="5">
    <location>
        <begin position="199"/>
        <end position="277"/>
    </location>
</feature>
<keyword evidence="1" id="KW-0479">Metal-binding</keyword>
<organism evidence="8 9">
    <name type="scientific">Ceratopteris richardii</name>
    <name type="common">Triangle waterfern</name>
    <dbReference type="NCBI Taxonomy" id="49495"/>
    <lineage>
        <taxon>Eukaryota</taxon>
        <taxon>Viridiplantae</taxon>
        <taxon>Streptophyta</taxon>
        <taxon>Embryophyta</taxon>
        <taxon>Tracheophyta</taxon>
        <taxon>Polypodiopsida</taxon>
        <taxon>Polypodiidae</taxon>
        <taxon>Polypodiales</taxon>
        <taxon>Pteridineae</taxon>
        <taxon>Pteridaceae</taxon>
        <taxon>Parkerioideae</taxon>
        <taxon>Ceratopteris</taxon>
    </lineage>
</organism>
<dbReference type="OMA" id="IDSMIAC"/>